<dbReference type="AlphaFoldDB" id="A0A8T0DDF3"/>
<proteinExistence type="predicted"/>
<sequence length="94" mass="10478">MIDVEVKGCLGQYIKAVLKNITDTDAVVSYDSRDGEEHVPLSNVRLPPSSAKDCLLSTRTSGNKRFFPSQRVFGLFRVRFENYSGVGVMPFGYV</sequence>
<evidence type="ECO:0000259" key="1">
    <source>
        <dbReference type="Pfam" id="PF18336"/>
    </source>
</evidence>
<dbReference type="Proteomes" id="UP000699462">
    <property type="component" value="Unassembled WGS sequence"/>
</dbReference>
<dbReference type="EMBL" id="JTDF01005968">
    <property type="protein sequence ID" value="KAF8565853.1"/>
    <property type="molecule type" value="Genomic_DNA"/>
</dbReference>
<organism evidence="2 3">
    <name type="scientific">Paragonimus westermani</name>
    <dbReference type="NCBI Taxonomy" id="34504"/>
    <lineage>
        <taxon>Eukaryota</taxon>
        <taxon>Metazoa</taxon>
        <taxon>Spiralia</taxon>
        <taxon>Lophotrochozoa</taxon>
        <taxon>Platyhelminthes</taxon>
        <taxon>Trematoda</taxon>
        <taxon>Digenea</taxon>
        <taxon>Plagiorchiida</taxon>
        <taxon>Troglotremata</taxon>
        <taxon>Troglotrematidae</taxon>
        <taxon>Paragonimus</taxon>
    </lineage>
</organism>
<protein>
    <recommendedName>
        <fullName evidence="1">Agenet-like domain-containing protein</fullName>
    </recommendedName>
</protein>
<accession>A0A8T0DDF3</accession>
<name>A0A8T0DDF3_9TREM</name>
<reference evidence="2 3" key="1">
    <citation type="submission" date="2019-07" db="EMBL/GenBank/DDBJ databases">
        <title>Annotation for the trematode Paragonimus westermani.</title>
        <authorList>
            <person name="Choi Y.-J."/>
        </authorList>
    </citation>
    <scope>NUCLEOTIDE SEQUENCE [LARGE SCALE GENOMIC DNA]</scope>
    <source>
        <strain evidence="2">180907_Pwestermani</strain>
    </source>
</reference>
<dbReference type="Gene3D" id="2.30.30.140">
    <property type="match status" value="1"/>
</dbReference>
<feature type="domain" description="Agenet-like" evidence="1">
    <location>
        <begin position="3"/>
        <end position="48"/>
    </location>
</feature>
<gene>
    <name evidence="2" type="ORF">P879_10106</name>
</gene>
<keyword evidence="3" id="KW-1185">Reference proteome</keyword>
<dbReference type="OrthoDB" id="6267884at2759"/>
<evidence type="ECO:0000313" key="2">
    <source>
        <dbReference type="EMBL" id="KAF8565853.1"/>
    </source>
</evidence>
<comment type="caution">
    <text evidence="2">The sequence shown here is derived from an EMBL/GenBank/DDBJ whole genome shotgun (WGS) entry which is preliminary data.</text>
</comment>
<evidence type="ECO:0000313" key="3">
    <source>
        <dbReference type="Proteomes" id="UP000699462"/>
    </source>
</evidence>
<dbReference type="Pfam" id="PF18336">
    <property type="entry name" value="Tudor_FRX1"/>
    <property type="match status" value="1"/>
</dbReference>
<dbReference type="InterPro" id="IPR041560">
    <property type="entry name" value="Tudor_FRM1"/>
</dbReference>